<dbReference type="PANTHER" id="PTHR47354">
    <property type="entry name" value="NADH OXIDOREDUCTASE HCR"/>
    <property type="match status" value="1"/>
</dbReference>
<evidence type="ECO:0000256" key="13">
    <source>
        <dbReference type="SAM" id="Phobius"/>
    </source>
</evidence>
<dbReference type="InterPro" id="IPR017927">
    <property type="entry name" value="FAD-bd_FR_type"/>
</dbReference>
<evidence type="ECO:0000259" key="14">
    <source>
        <dbReference type="PROSITE" id="PS51384"/>
    </source>
</evidence>
<evidence type="ECO:0000256" key="9">
    <source>
        <dbReference type="ARBA" id="ARBA00023002"/>
    </source>
</evidence>
<keyword evidence="5" id="KW-0001">2Fe-2S</keyword>
<evidence type="ECO:0000256" key="11">
    <source>
        <dbReference type="ARBA" id="ARBA00023014"/>
    </source>
</evidence>
<feature type="transmembrane region" description="Helical" evidence="13">
    <location>
        <begin position="99"/>
        <end position="120"/>
    </location>
</feature>
<sequence length="503" mass="53837">MTSTLPPGTVAGPAGASAPAPMPAFPAAALPAPAQPTTAPSRVREQLAARYAAQHRRRTWAADTLQVLAWMVVVLPIGLRLHDGGWSALTASAAGLMRGVGILTGLVATSAMVLMLWLAARVPFIDRTLGHDRALALHKALGQWTFGGLVLHGVYLVTGYAMADQLSWSAEFATLWGVGDFVLAVVATGLLAVVAVTSVAAARRRLGHEVWQGIHLVTYAAILLALPHQFSLGGLFAEGPAHWFWLALWGATFFVLLTHRVLVPLFASAEHRLRVSAVTWETPDTVAIEMTGRRIAQLGIRPGHFAHFRFLQGGLWWHQHPFSLSAAPHKDTIRITVRMLGEGTRRLASTLRPGTPVLIEGPYGVFTDAARTAPDVVLVGFGIGVAPIRALLEGTDVVPGHATVIVRASSEVEVAHRAELEAWCRARGVRLHVLTGHRGVLADGSASWLPASHLHWRLTDLTGPLTEADVYVCGPAGATELVADEALAAGLPPERLHREEFAW</sequence>
<keyword evidence="10" id="KW-0408">Iron</keyword>
<keyword evidence="6" id="KW-0479">Metal-binding</keyword>
<feature type="domain" description="FAD-binding FR-type" evidence="14">
    <location>
        <begin position="268"/>
        <end position="369"/>
    </location>
</feature>
<dbReference type="InterPro" id="IPR013112">
    <property type="entry name" value="FAD-bd_8"/>
</dbReference>
<dbReference type="SUPFAM" id="SSF52343">
    <property type="entry name" value="Ferredoxin reductase-like, C-terminal NADP-linked domain"/>
    <property type="match status" value="1"/>
</dbReference>
<evidence type="ECO:0000256" key="8">
    <source>
        <dbReference type="ARBA" id="ARBA00022989"/>
    </source>
</evidence>
<evidence type="ECO:0000256" key="2">
    <source>
        <dbReference type="ARBA" id="ARBA00004141"/>
    </source>
</evidence>
<dbReference type="PANTHER" id="PTHR47354:SF8">
    <property type="entry name" value="1,2-PHENYLACETYL-COA EPOXIDASE, SUBUNIT E"/>
    <property type="match status" value="1"/>
</dbReference>
<evidence type="ECO:0000256" key="7">
    <source>
        <dbReference type="ARBA" id="ARBA00022827"/>
    </source>
</evidence>
<dbReference type="Gene3D" id="3.40.50.80">
    <property type="entry name" value="Nucleotide-binding domain of ferredoxin-NADP reductase (FNR) module"/>
    <property type="match status" value="1"/>
</dbReference>
<feature type="transmembrane region" description="Helical" evidence="13">
    <location>
        <begin position="181"/>
        <end position="202"/>
    </location>
</feature>
<evidence type="ECO:0000256" key="10">
    <source>
        <dbReference type="ARBA" id="ARBA00023004"/>
    </source>
</evidence>
<name>A0ABZ3C9E2_9ACTN</name>
<dbReference type="EMBL" id="CP115965">
    <property type="protein sequence ID" value="WZW98387.1"/>
    <property type="molecule type" value="Genomic_DNA"/>
</dbReference>
<evidence type="ECO:0000256" key="6">
    <source>
        <dbReference type="ARBA" id="ARBA00022723"/>
    </source>
</evidence>
<gene>
    <name evidence="15" type="ORF">PCC79_16090</name>
</gene>
<keyword evidence="8 13" id="KW-1133">Transmembrane helix</keyword>
<protein>
    <submittedName>
        <fullName evidence="15">Ferredoxin reductase family protein</fullName>
    </submittedName>
</protein>
<dbReference type="SUPFAM" id="SSF63380">
    <property type="entry name" value="Riboflavin synthase domain-like"/>
    <property type="match status" value="1"/>
</dbReference>
<accession>A0ABZ3C9E2</accession>
<organism evidence="15 16">
    <name type="scientific">Propioniciclava soli</name>
    <dbReference type="NCBI Taxonomy" id="2775081"/>
    <lineage>
        <taxon>Bacteria</taxon>
        <taxon>Bacillati</taxon>
        <taxon>Actinomycetota</taxon>
        <taxon>Actinomycetes</taxon>
        <taxon>Propionibacteriales</taxon>
        <taxon>Propionibacteriaceae</taxon>
        <taxon>Propioniciclava</taxon>
    </lineage>
</organism>
<dbReference type="Gene3D" id="2.40.30.10">
    <property type="entry name" value="Translation factors"/>
    <property type="match status" value="1"/>
</dbReference>
<keyword evidence="9" id="KW-0560">Oxidoreductase</keyword>
<dbReference type="PROSITE" id="PS51384">
    <property type="entry name" value="FAD_FR"/>
    <property type="match status" value="1"/>
</dbReference>
<keyword evidence="16" id="KW-1185">Reference proteome</keyword>
<dbReference type="InterPro" id="IPR017938">
    <property type="entry name" value="Riboflavin_synthase-like_b-brl"/>
</dbReference>
<dbReference type="Proteomes" id="UP001434337">
    <property type="component" value="Chromosome"/>
</dbReference>
<dbReference type="Pfam" id="PF01794">
    <property type="entry name" value="Ferric_reduct"/>
    <property type="match status" value="1"/>
</dbReference>
<keyword evidence="12 13" id="KW-0472">Membrane</keyword>
<comment type="subcellular location">
    <subcellularLocation>
        <location evidence="2">Membrane</location>
        <topology evidence="2">Multi-pass membrane protein</topology>
    </subcellularLocation>
</comment>
<dbReference type="InterPro" id="IPR050415">
    <property type="entry name" value="MRET"/>
</dbReference>
<keyword evidence="3" id="KW-0285">Flavoprotein</keyword>
<dbReference type="InterPro" id="IPR013130">
    <property type="entry name" value="Fe3_Rdtase_TM_dom"/>
</dbReference>
<evidence type="ECO:0000313" key="15">
    <source>
        <dbReference type="EMBL" id="WZW98387.1"/>
    </source>
</evidence>
<evidence type="ECO:0000256" key="3">
    <source>
        <dbReference type="ARBA" id="ARBA00022630"/>
    </source>
</evidence>
<keyword evidence="7" id="KW-0274">FAD</keyword>
<reference evidence="15 16" key="1">
    <citation type="journal article" date="2023" name="Environ Microbiome">
        <title>A coral-associated actinobacterium mitigates coral bleaching under heat stress.</title>
        <authorList>
            <person name="Li J."/>
            <person name="Zou Y."/>
            <person name="Li Q."/>
            <person name="Zhang J."/>
            <person name="Bourne D.G."/>
            <person name="Lyu Y."/>
            <person name="Liu C."/>
            <person name="Zhang S."/>
        </authorList>
    </citation>
    <scope>NUCLEOTIDE SEQUENCE [LARGE SCALE GENOMIC DNA]</scope>
    <source>
        <strain evidence="15 16">SCSIO 13291</strain>
    </source>
</reference>
<dbReference type="InterPro" id="IPR039261">
    <property type="entry name" value="FNR_nucleotide-bd"/>
</dbReference>
<evidence type="ECO:0000313" key="16">
    <source>
        <dbReference type="Proteomes" id="UP001434337"/>
    </source>
</evidence>
<evidence type="ECO:0000256" key="1">
    <source>
        <dbReference type="ARBA" id="ARBA00001974"/>
    </source>
</evidence>
<feature type="transmembrane region" description="Helical" evidence="13">
    <location>
        <begin position="243"/>
        <end position="267"/>
    </location>
</feature>
<dbReference type="RefSeq" id="WP_342372437.1">
    <property type="nucleotide sequence ID" value="NZ_CP115965.1"/>
</dbReference>
<feature type="transmembrane region" description="Helical" evidence="13">
    <location>
        <begin position="214"/>
        <end position="237"/>
    </location>
</feature>
<keyword evidence="11" id="KW-0411">Iron-sulfur</keyword>
<keyword evidence="4 13" id="KW-0812">Transmembrane</keyword>
<evidence type="ECO:0000256" key="12">
    <source>
        <dbReference type="ARBA" id="ARBA00023136"/>
    </source>
</evidence>
<feature type="transmembrane region" description="Helical" evidence="13">
    <location>
        <begin position="60"/>
        <end position="79"/>
    </location>
</feature>
<evidence type="ECO:0000256" key="5">
    <source>
        <dbReference type="ARBA" id="ARBA00022714"/>
    </source>
</evidence>
<proteinExistence type="predicted"/>
<evidence type="ECO:0000256" key="4">
    <source>
        <dbReference type="ARBA" id="ARBA00022692"/>
    </source>
</evidence>
<dbReference type="Pfam" id="PF08022">
    <property type="entry name" value="FAD_binding_8"/>
    <property type="match status" value="1"/>
</dbReference>
<comment type="cofactor">
    <cofactor evidence="1">
        <name>FAD</name>
        <dbReference type="ChEBI" id="CHEBI:57692"/>
    </cofactor>
</comment>
<feature type="transmembrane region" description="Helical" evidence="13">
    <location>
        <begin position="141"/>
        <end position="161"/>
    </location>
</feature>